<evidence type="ECO:0000313" key="1">
    <source>
        <dbReference type="EMBL" id="CAG9333659.1"/>
    </source>
</evidence>
<organism evidence="1 2">
    <name type="scientific">Blepharisma stoltei</name>
    <dbReference type="NCBI Taxonomy" id="1481888"/>
    <lineage>
        <taxon>Eukaryota</taxon>
        <taxon>Sar</taxon>
        <taxon>Alveolata</taxon>
        <taxon>Ciliophora</taxon>
        <taxon>Postciliodesmatophora</taxon>
        <taxon>Heterotrichea</taxon>
        <taxon>Heterotrichida</taxon>
        <taxon>Blepharismidae</taxon>
        <taxon>Blepharisma</taxon>
    </lineage>
</organism>
<dbReference type="AlphaFoldDB" id="A0AAU9K7J5"/>
<reference evidence="1" key="1">
    <citation type="submission" date="2021-09" db="EMBL/GenBank/DDBJ databases">
        <authorList>
            <consortium name="AG Swart"/>
            <person name="Singh M."/>
            <person name="Singh A."/>
            <person name="Seah K."/>
            <person name="Emmerich C."/>
        </authorList>
    </citation>
    <scope>NUCLEOTIDE SEQUENCE</scope>
    <source>
        <strain evidence="1">ATCC30299</strain>
    </source>
</reference>
<name>A0AAU9K7J5_9CILI</name>
<gene>
    <name evidence="1" type="ORF">BSTOLATCC_MIC59476</name>
</gene>
<dbReference type="EMBL" id="CAJZBQ010000057">
    <property type="protein sequence ID" value="CAG9333659.1"/>
    <property type="molecule type" value="Genomic_DNA"/>
</dbReference>
<protein>
    <submittedName>
        <fullName evidence="1">Uncharacterized protein</fullName>
    </submittedName>
</protein>
<dbReference type="Proteomes" id="UP001162131">
    <property type="component" value="Unassembled WGS sequence"/>
</dbReference>
<sequence length="91" mass="10680">MADSNANISKANSASSISFHNPEQLVNYEDLTLEEKFLRNISSLRSNRAESIRRITELSEKENYEDATLWLADNSRDNYEWDKLVELYKNY</sequence>
<proteinExistence type="predicted"/>
<evidence type="ECO:0000313" key="2">
    <source>
        <dbReference type="Proteomes" id="UP001162131"/>
    </source>
</evidence>
<keyword evidence="2" id="KW-1185">Reference proteome</keyword>
<accession>A0AAU9K7J5</accession>
<comment type="caution">
    <text evidence="1">The sequence shown here is derived from an EMBL/GenBank/DDBJ whole genome shotgun (WGS) entry which is preliminary data.</text>
</comment>